<dbReference type="Pfam" id="PF00027">
    <property type="entry name" value="cNMP_binding"/>
    <property type="match status" value="1"/>
</dbReference>
<dbReference type="AlphaFoldDB" id="A0A3M8CRH3"/>
<proteinExistence type="predicted"/>
<dbReference type="InterPro" id="IPR000595">
    <property type="entry name" value="cNMP-bd_dom"/>
</dbReference>
<evidence type="ECO:0000256" key="2">
    <source>
        <dbReference type="ARBA" id="ARBA00023125"/>
    </source>
</evidence>
<dbReference type="PANTHER" id="PTHR24567:SF26">
    <property type="entry name" value="REGULATORY PROTEIN YEIL"/>
    <property type="match status" value="1"/>
</dbReference>
<dbReference type="PROSITE" id="PS50042">
    <property type="entry name" value="CNMP_BINDING_3"/>
    <property type="match status" value="1"/>
</dbReference>
<evidence type="ECO:0000256" key="4">
    <source>
        <dbReference type="ARBA" id="ARBA00023163"/>
    </source>
</evidence>
<protein>
    <submittedName>
        <fullName evidence="7">Crp/Fnr family transcriptional regulator</fullName>
    </submittedName>
</protein>
<dbReference type="InterPro" id="IPR050397">
    <property type="entry name" value="Env_Response_Regulators"/>
</dbReference>
<evidence type="ECO:0000256" key="3">
    <source>
        <dbReference type="ARBA" id="ARBA00023159"/>
    </source>
</evidence>
<dbReference type="InterPro" id="IPR018490">
    <property type="entry name" value="cNMP-bd_dom_sf"/>
</dbReference>
<sequence>MTNLRYQWSPYLMYGQKMEVKKNVVVYRQGEQGKGFYYLDRGGLKIILLSANGHERTIDYVPVGMLSGEHGAYKGSYLTSAITTNPSILYYFSDEALNNICMDHPQAAVLFTNSQIFKVRLLAEVIAFQDSPVEQQMAHYLIRLHSIHQNENVPIDQTSFARYIDASRITVNKILHKWKEMGIIELSHRGAIRIVEIDKMNEIATREEESVGISLWK</sequence>
<keyword evidence="2" id="KW-0238">DNA-binding</keyword>
<dbReference type="SUPFAM" id="SSF46785">
    <property type="entry name" value="Winged helix' DNA-binding domain"/>
    <property type="match status" value="1"/>
</dbReference>
<keyword evidence="4" id="KW-0804">Transcription</keyword>
<evidence type="ECO:0000259" key="5">
    <source>
        <dbReference type="PROSITE" id="PS50042"/>
    </source>
</evidence>
<dbReference type="InterPro" id="IPR036390">
    <property type="entry name" value="WH_DNA-bd_sf"/>
</dbReference>
<keyword evidence="3" id="KW-0010">Activator</keyword>
<dbReference type="Gene3D" id="1.10.10.10">
    <property type="entry name" value="Winged helix-like DNA-binding domain superfamily/Winged helix DNA-binding domain"/>
    <property type="match status" value="1"/>
</dbReference>
<dbReference type="PANTHER" id="PTHR24567">
    <property type="entry name" value="CRP FAMILY TRANSCRIPTIONAL REGULATORY PROTEIN"/>
    <property type="match status" value="1"/>
</dbReference>
<reference evidence="7 8" key="1">
    <citation type="submission" date="2018-10" db="EMBL/GenBank/DDBJ databases">
        <title>Phylogenomics of Brevibacillus.</title>
        <authorList>
            <person name="Dunlap C."/>
        </authorList>
    </citation>
    <scope>NUCLEOTIDE SEQUENCE [LARGE SCALE GENOMIC DNA]</scope>
    <source>
        <strain evidence="7 8">JCM 15085</strain>
    </source>
</reference>
<accession>A0A3M8CRH3</accession>
<comment type="caution">
    <text evidence="7">The sequence shown here is derived from an EMBL/GenBank/DDBJ whole genome shotgun (WGS) entry which is preliminary data.</text>
</comment>
<feature type="domain" description="Cyclic nucleotide-binding" evidence="5">
    <location>
        <begin position="26"/>
        <end position="69"/>
    </location>
</feature>
<dbReference type="PROSITE" id="PS51063">
    <property type="entry name" value="HTH_CRP_2"/>
    <property type="match status" value="1"/>
</dbReference>
<evidence type="ECO:0000313" key="8">
    <source>
        <dbReference type="Proteomes" id="UP000281915"/>
    </source>
</evidence>
<organism evidence="7 8">
    <name type="scientific">Brevibacillus panacihumi</name>
    <dbReference type="NCBI Taxonomy" id="497735"/>
    <lineage>
        <taxon>Bacteria</taxon>
        <taxon>Bacillati</taxon>
        <taxon>Bacillota</taxon>
        <taxon>Bacilli</taxon>
        <taxon>Bacillales</taxon>
        <taxon>Paenibacillaceae</taxon>
        <taxon>Brevibacillus</taxon>
    </lineage>
</organism>
<evidence type="ECO:0000256" key="1">
    <source>
        <dbReference type="ARBA" id="ARBA00023015"/>
    </source>
</evidence>
<name>A0A3M8CRH3_9BACL</name>
<dbReference type="EMBL" id="RHHT01000026">
    <property type="protein sequence ID" value="RNB78228.1"/>
    <property type="molecule type" value="Genomic_DNA"/>
</dbReference>
<dbReference type="SUPFAM" id="SSF51206">
    <property type="entry name" value="cAMP-binding domain-like"/>
    <property type="match status" value="1"/>
</dbReference>
<dbReference type="InterPro" id="IPR014710">
    <property type="entry name" value="RmlC-like_jellyroll"/>
</dbReference>
<dbReference type="InterPro" id="IPR012318">
    <property type="entry name" value="HTH_CRP"/>
</dbReference>
<dbReference type="Pfam" id="PF13545">
    <property type="entry name" value="HTH_Crp_2"/>
    <property type="match status" value="1"/>
</dbReference>
<dbReference type="GO" id="GO:0003677">
    <property type="term" value="F:DNA binding"/>
    <property type="evidence" value="ECO:0007669"/>
    <property type="project" value="UniProtKB-KW"/>
</dbReference>
<dbReference type="InterPro" id="IPR036388">
    <property type="entry name" value="WH-like_DNA-bd_sf"/>
</dbReference>
<dbReference type="RefSeq" id="WP_023556379.1">
    <property type="nucleotide sequence ID" value="NZ_JBCNED010000026.1"/>
</dbReference>
<evidence type="ECO:0000313" key="7">
    <source>
        <dbReference type="EMBL" id="RNB78228.1"/>
    </source>
</evidence>
<keyword evidence="1" id="KW-0805">Transcription regulation</keyword>
<evidence type="ECO:0000259" key="6">
    <source>
        <dbReference type="PROSITE" id="PS51063"/>
    </source>
</evidence>
<dbReference type="GO" id="GO:0005829">
    <property type="term" value="C:cytosol"/>
    <property type="evidence" value="ECO:0007669"/>
    <property type="project" value="TreeGrafter"/>
</dbReference>
<gene>
    <name evidence="7" type="ORF">EDM58_12030</name>
</gene>
<dbReference type="GO" id="GO:0003700">
    <property type="term" value="F:DNA-binding transcription factor activity"/>
    <property type="evidence" value="ECO:0007669"/>
    <property type="project" value="TreeGrafter"/>
</dbReference>
<dbReference type="Gene3D" id="2.60.120.10">
    <property type="entry name" value="Jelly Rolls"/>
    <property type="match status" value="1"/>
</dbReference>
<feature type="domain" description="HTH crp-type" evidence="6">
    <location>
        <begin position="131"/>
        <end position="198"/>
    </location>
</feature>
<dbReference type="CDD" id="cd00038">
    <property type="entry name" value="CAP_ED"/>
    <property type="match status" value="1"/>
</dbReference>
<dbReference type="Proteomes" id="UP000281915">
    <property type="component" value="Unassembled WGS sequence"/>
</dbReference>